<evidence type="ECO:0000256" key="7">
    <source>
        <dbReference type="ARBA" id="ARBA00022989"/>
    </source>
</evidence>
<dbReference type="NCBIfam" id="TIGR01707">
    <property type="entry name" value="gspI"/>
    <property type="match status" value="1"/>
</dbReference>
<dbReference type="InterPro" id="IPR003413">
    <property type="entry name" value="T2SS_GspI_C"/>
</dbReference>
<dbReference type="PANTHER" id="PTHR38779">
    <property type="entry name" value="TYPE II SECRETION SYSTEM PROTEIN I-RELATED"/>
    <property type="match status" value="1"/>
</dbReference>
<name>A0A520N0S4_9GAMM</name>
<reference evidence="11 12" key="1">
    <citation type="submission" date="2019-02" db="EMBL/GenBank/DDBJ databases">
        <title>Prokaryotic population dynamics and viral predation in marine succession experiment using metagenomics: the confinement effect.</title>
        <authorList>
            <person name="Haro-Moreno J.M."/>
            <person name="Rodriguez-Valera F."/>
            <person name="Lopez-Perez M."/>
        </authorList>
    </citation>
    <scope>NUCLEOTIDE SEQUENCE [LARGE SCALE GENOMIC DNA]</scope>
    <source>
        <strain evidence="11">MED-G160</strain>
    </source>
</reference>
<dbReference type="EMBL" id="SHBF01000020">
    <property type="protein sequence ID" value="RZO27023.1"/>
    <property type="molecule type" value="Genomic_DNA"/>
</dbReference>
<comment type="subunit">
    <text evidence="9">Type II secretion is composed of four main components: the outer membrane complex, the inner membrane complex, the cytoplasmic secretion ATPase and the periplasm-spanning pseudopilus.</text>
</comment>
<dbReference type="Pfam" id="PF02501">
    <property type="entry name" value="T2SSI"/>
    <property type="match status" value="1"/>
</dbReference>
<proteinExistence type="inferred from homology"/>
<dbReference type="InterPro" id="IPR045584">
    <property type="entry name" value="Pilin-like"/>
</dbReference>
<comment type="PTM">
    <text evidence="9">Cleaved by prepilin peptidase.</text>
</comment>
<evidence type="ECO:0000256" key="3">
    <source>
        <dbReference type="ARBA" id="ARBA00022475"/>
    </source>
</evidence>
<keyword evidence="5 9" id="KW-0997">Cell inner membrane</keyword>
<comment type="subcellular location">
    <subcellularLocation>
        <location evidence="1 9">Cell inner membrane</location>
        <topology evidence="1 9">Single-pass membrane protein</topology>
    </subcellularLocation>
</comment>
<dbReference type="GO" id="GO:0005886">
    <property type="term" value="C:plasma membrane"/>
    <property type="evidence" value="ECO:0007669"/>
    <property type="project" value="UniProtKB-SubCell"/>
</dbReference>
<dbReference type="GO" id="GO:0015627">
    <property type="term" value="C:type II protein secretion system complex"/>
    <property type="evidence" value="ECO:0007669"/>
    <property type="project" value="UniProtKB-UniRule"/>
</dbReference>
<keyword evidence="3" id="KW-1003">Cell membrane</keyword>
<evidence type="ECO:0000256" key="9">
    <source>
        <dbReference type="RuleBase" id="RU368030"/>
    </source>
</evidence>
<keyword evidence="7 9" id="KW-1133">Transmembrane helix</keyword>
<dbReference type="SUPFAM" id="SSF54523">
    <property type="entry name" value="Pili subunits"/>
    <property type="match status" value="1"/>
</dbReference>
<evidence type="ECO:0000256" key="5">
    <source>
        <dbReference type="ARBA" id="ARBA00022519"/>
    </source>
</evidence>
<evidence type="ECO:0000259" key="10">
    <source>
        <dbReference type="Pfam" id="PF02501"/>
    </source>
</evidence>
<keyword evidence="4 9" id="KW-0488">Methylation</keyword>
<dbReference type="AlphaFoldDB" id="A0A520N0S4"/>
<sequence length="127" mass="14694">MEKLRMKLSVIKKGFSLIEVVVALFILSVSVITIYNLIISTSVSSYDLEQRYLAKEVANNHIALLNTIEKPLRSGNRKGEMIMGGQNWVWDEEIYDTSNEDYFEYEVRIKLAGQDKYIYSTKGYLIK</sequence>
<comment type="caution">
    <text evidence="11">The sequence shown here is derived from an EMBL/GenBank/DDBJ whole genome shotgun (WGS) entry which is preliminary data.</text>
</comment>
<evidence type="ECO:0000256" key="1">
    <source>
        <dbReference type="ARBA" id="ARBA00004377"/>
    </source>
</evidence>
<comment type="function">
    <text evidence="9">Component of the type II secretion system required for the energy-dependent secretion of extracellular factors such as proteases and toxins from the periplasm.</text>
</comment>
<protein>
    <recommendedName>
        <fullName evidence="9">Type II secretion system protein I</fullName>
        <shortName evidence="9">T2SS minor pseudopilin I</shortName>
    </recommendedName>
</protein>
<dbReference type="NCBIfam" id="TIGR02532">
    <property type="entry name" value="IV_pilin_GFxxxE"/>
    <property type="match status" value="1"/>
</dbReference>
<evidence type="ECO:0000313" key="11">
    <source>
        <dbReference type="EMBL" id="RZO27023.1"/>
    </source>
</evidence>
<gene>
    <name evidence="11" type="primary">gspI</name>
    <name evidence="11" type="ORF">EVA93_03570</name>
</gene>
<dbReference type="Gene3D" id="3.30.1300.30">
    <property type="entry name" value="GSPII I/J protein-like"/>
    <property type="match status" value="1"/>
</dbReference>
<comment type="similarity">
    <text evidence="2 9">Belongs to the GSP I family.</text>
</comment>
<evidence type="ECO:0000256" key="8">
    <source>
        <dbReference type="ARBA" id="ARBA00023136"/>
    </source>
</evidence>
<evidence type="ECO:0000256" key="2">
    <source>
        <dbReference type="ARBA" id="ARBA00008358"/>
    </source>
</evidence>
<accession>A0A520N0S4</accession>
<evidence type="ECO:0000313" key="12">
    <source>
        <dbReference type="Proteomes" id="UP000318710"/>
    </source>
</evidence>
<dbReference type="Pfam" id="PF07963">
    <property type="entry name" value="N_methyl"/>
    <property type="match status" value="1"/>
</dbReference>
<keyword evidence="6 9" id="KW-0812">Transmembrane</keyword>
<evidence type="ECO:0000256" key="6">
    <source>
        <dbReference type="ARBA" id="ARBA00022692"/>
    </source>
</evidence>
<dbReference type="PANTHER" id="PTHR38779:SF2">
    <property type="entry name" value="TYPE II SECRETION SYSTEM PROTEIN I-RELATED"/>
    <property type="match status" value="1"/>
</dbReference>
<evidence type="ECO:0000256" key="4">
    <source>
        <dbReference type="ARBA" id="ARBA00022481"/>
    </source>
</evidence>
<feature type="transmembrane region" description="Helical" evidence="9">
    <location>
        <begin position="20"/>
        <end position="38"/>
    </location>
</feature>
<dbReference type="GO" id="GO:0015628">
    <property type="term" value="P:protein secretion by the type II secretion system"/>
    <property type="evidence" value="ECO:0007669"/>
    <property type="project" value="UniProtKB-UniRule"/>
</dbReference>
<feature type="domain" description="Type II secretion system protein GspI C-terminal" evidence="10">
    <location>
        <begin position="48"/>
        <end position="124"/>
    </location>
</feature>
<dbReference type="PROSITE" id="PS00409">
    <property type="entry name" value="PROKAR_NTER_METHYL"/>
    <property type="match status" value="1"/>
</dbReference>
<dbReference type="InterPro" id="IPR010052">
    <property type="entry name" value="T2SS_protein-GspI"/>
</dbReference>
<organism evidence="11 12">
    <name type="scientific">SAR86 cluster bacterium</name>
    <dbReference type="NCBI Taxonomy" id="2030880"/>
    <lineage>
        <taxon>Bacteria</taxon>
        <taxon>Pseudomonadati</taxon>
        <taxon>Pseudomonadota</taxon>
        <taxon>Gammaproteobacteria</taxon>
        <taxon>SAR86 cluster</taxon>
    </lineage>
</organism>
<keyword evidence="8 9" id="KW-0472">Membrane</keyword>
<dbReference type="Proteomes" id="UP000318710">
    <property type="component" value="Unassembled WGS sequence"/>
</dbReference>
<dbReference type="InterPro" id="IPR012902">
    <property type="entry name" value="N_methyl_site"/>
</dbReference>